<dbReference type="Proteomes" id="UP001165586">
    <property type="component" value="Unassembled WGS sequence"/>
</dbReference>
<dbReference type="Pfam" id="PF25583">
    <property type="entry name" value="WCX"/>
    <property type="match status" value="1"/>
</dbReference>
<dbReference type="Pfam" id="PF13280">
    <property type="entry name" value="WYL"/>
    <property type="match status" value="1"/>
</dbReference>
<dbReference type="PIRSF" id="PIRSF016838">
    <property type="entry name" value="PafC"/>
    <property type="match status" value="1"/>
</dbReference>
<dbReference type="PROSITE" id="PS52050">
    <property type="entry name" value="WYL"/>
    <property type="match status" value="1"/>
</dbReference>
<dbReference type="InterPro" id="IPR028349">
    <property type="entry name" value="PafC-like"/>
</dbReference>
<keyword evidence="1" id="KW-0805">Transcription regulation</keyword>
<evidence type="ECO:0000313" key="5">
    <source>
        <dbReference type="Proteomes" id="UP001165586"/>
    </source>
</evidence>
<dbReference type="Pfam" id="PF08279">
    <property type="entry name" value="HTH_11"/>
    <property type="match status" value="1"/>
</dbReference>
<dbReference type="InterPro" id="IPR036390">
    <property type="entry name" value="WH_DNA-bd_sf"/>
</dbReference>
<dbReference type="InterPro" id="IPR051534">
    <property type="entry name" value="CBASS_pafABC_assoc_protein"/>
</dbReference>
<name>A0ABT2H0C5_9MICO</name>
<protein>
    <submittedName>
        <fullName evidence="4">WYL domain-containing protein</fullName>
    </submittedName>
</protein>
<dbReference type="RefSeq" id="WP_259537480.1">
    <property type="nucleotide sequence ID" value="NZ_JANLCJ010000001.1"/>
</dbReference>
<accession>A0ABT2H0C5</accession>
<dbReference type="InterPro" id="IPR013196">
    <property type="entry name" value="HTH_11"/>
</dbReference>
<evidence type="ECO:0000256" key="2">
    <source>
        <dbReference type="ARBA" id="ARBA00023163"/>
    </source>
</evidence>
<gene>
    <name evidence="4" type="ORF">N1032_03585</name>
</gene>
<feature type="domain" description="HTH deoR-type" evidence="3">
    <location>
        <begin position="2"/>
        <end position="67"/>
    </location>
</feature>
<keyword evidence="5" id="KW-1185">Reference proteome</keyword>
<dbReference type="InterPro" id="IPR036388">
    <property type="entry name" value="WH-like_DNA-bd_sf"/>
</dbReference>
<evidence type="ECO:0000313" key="4">
    <source>
        <dbReference type="EMBL" id="MCS5732824.1"/>
    </source>
</evidence>
<keyword evidence="2" id="KW-0804">Transcription</keyword>
<dbReference type="Gene3D" id="1.10.10.10">
    <property type="entry name" value="Winged helix-like DNA-binding domain superfamily/Winged helix DNA-binding domain"/>
    <property type="match status" value="1"/>
</dbReference>
<dbReference type="EMBL" id="JANLCJ010000001">
    <property type="protein sequence ID" value="MCS5732824.1"/>
    <property type="molecule type" value="Genomic_DNA"/>
</dbReference>
<proteinExistence type="predicted"/>
<evidence type="ECO:0000259" key="3">
    <source>
        <dbReference type="PROSITE" id="PS51000"/>
    </source>
</evidence>
<dbReference type="SUPFAM" id="SSF46785">
    <property type="entry name" value="Winged helix' DNA-binding domain"/>
    <property type="match status" value="1"/>
</dbReference>
<comment type="caution">
    <text evidence="4">The sequence shown here is derived from an EMBL/GenBank/DDBJ whole genome shotgun (WGS) entry which is preliminary data.</text>
</comment>
<reference evidence="4" key="1">
    <citation type="submission" date="2022-08" db="EMBL/GenBank/DDBJ databases">
        <authorList>
            <person name="Deng Y."/>
            <person name="Han X.-F."/>
            <person name="Zhang Y.-Q."/>
        </authorList>
    </citation>
    <scope>NUCLEOTIDE SEQUENCE</scope>
    <source>
        <strain evidence="4">CPCC 203386</strain>
    </source>
</reference>
<dbReference type="PANTHER" id="PTHR34580">
    <property type="match status" value="1"/>
</dbReference>
<evidence type="ECO:0000256" key="1">
    <source>
        <dbReference type="ARBA" id="ARBA00023015"/>
    </source>
</evidence>
<dbReference type="PROSITE" id="PS51000">
    <property type="entry name" value="HTH_DEOR_2"/>
    <property type="match status" value="1"/>
</dbReference>
<organism evidence="4 5">
    <name type="scientific">Herbiconiux daphne</name>
    <dbReference type="NCBI Taxonomy" id="2970914"/>
    <lineage>
        <taxon>Bacteria</taxon>
        <taxon>Bacillati</taxon>
        <taxon>Actinomycetota</taxon>
        <taxon>Actinomycetes</taxon>
        <taxon>Micrococcales</taxon>
        <taxon>Microbacteriaceae</taxon>
        <taxon>Herbiconiux</taxon>
    </lineage>
</organism>
<sequence>MRADRLVATLLLLQARDRVTAAELAEELEVSLATARRDLEALSSAGIPVYPQAGRGGGWSLLGGARTDLSGLSSPEAQSLFLLLGPAAAIDPAAKAALRKLVRALPATFRADAEAAAGAVLVDPAAWGGSQRARPEFLDDLQAAVVRRVAVRLRYAGWSSPEADYAVAPWGLVEKNEVWYLVGGVEPSAARGSTIGSTTLADGGLVERTFRVDRIRSLVLTDAPIERPADFDLGDAWNRVVAGVESERTAVSAIVIVAAPLLSFLRSQFGLGCEVLEQLEEGRSRVRVSAPTATMIARQLAGWGAFAQVLEPGEVRAELARIAAQLTTLYGPP</sequence>
<dbReference type="InterPro" id="IPR026881">
    <property type="entry name" value="WYL_dom"/>
</dbReference>
<dbReference type="InterPro" id="IPR001034">
    <property type="entry name" value="DeoR_HTH"/>
</dbReference>
<dbReference type="InterPro" id="IPR057727">
    <property type="entry name" value="WCX_dom"/>
</dbReference>
<dbReference type="PANTHER" id="PTHR34580:SF1">
    <property type="entry name" value="PROTEIN PAFC"/>
    <property type="match status" value="1"/>
</dbReference>